<dbReference type="GO" id="GO:0003677">
    <property type="term" value="F:DNA binding"/>
    <property type="evidence" value="ECO:0007669"/>
    <property type="project" value="InterPro"/>
</dbReference>
<evidence type="ECO:0000256" key="3">
    <source>
        <dbReference type="ARBA" id="ARBA00023082"/>
    </source>
</evidence>
<dbReference type="Pfam" id="PF08281">
    <property type="entry name" value="Sigma70_r4_2"/>
    <property type="match status" value="1"/>
</dbReference>
<name>A0A0A0BDW4_9GAMM</name>
<dbReference type="AlphaFoldDB" id="A0A0A0BDW4"/>
<evidence type="ECO:0000259" key="5">
    <source>
        <dbReference type="Pfam" id="PF04542"/>
    </source>
</evidence>
<dbReference type="Gene3D" id="1.10.1740.10">
    <property type="match status" value="1"/>
</dbReference>
<dbReference type="CDD" id="cd06171">
    <property type="entry name" value="Sigma70_r4"/>
    <property type="match status" value="1"/>
</dbReference>
<gene>
    <name evidence="7" type="ORF">LP43_2019</name>
</gene>
<dbReference type="InterPro" id="IPR013325">
    <property type="entry name" value="RNA_pol_sigma_r2"/>
</dbReference>
<organism evidence="7 8">
    <name type="scientific">Methylophaga thiooxydans</name>
    <dbReference type="NCBI Taxonomy" id="392484"/>
    <lineage>
        <taxon>Bacteria</taxon>
        <taxon>Pseudomonadati</taxon>
        <taxon>Pseudomonadota</taxon>
        <taxon>Gammaproteobacteria</taxon>
        <taxon>Thiotrichales</taxon>
        <taxon>Piscirickettsiaceae</taxon>
        <taxon>Methylophaga</taxon>
    </lineage>
</organism>
<keyword evidence="3" id="KW-0731">Sigma factor</keyword>
<dbReference type="InterPro" id="IPR036388">
    <property type="entry name" value="WH-like_DNA-bd_sf"/>
</dbReference>
<dbReference type="InterPro" id="IPR013249">
    <property type="entry name" value="RNA_pol_sigma70_r4_t2"/>
</dbReference>
<evidence type="ECO:0000313" key="7">
    <source>
        <dbReference type="EMBL" id="KGM06146.1"/>
    </source>
</evidence>
<keyword evidence="4" id="KW-0804">Transcription</keyword>
<dbReference type="RefSeq" id="WP_036314784.1">
    <property type="nucleotide sequence ID" value="NZ_JRQD01000005.1"/>
</dbReference>
<sequence>MKKNHVSASTDEKTLIAKLIDGDAAAFEFVVTEYHSIMLAVSRAIVGEAFADEVVQEAWISAIKALPNFEGRSSLKTWLLHITSNGAKTRLRRESRQLSLDDGWQAEPGNKFDHTGHRIDDVLPWNVDTPEALLENDQLRQVIEHSYQQLPANQRAVLTMYDMEGFEMTEICNILDLSSSNARVLLHRARTALHHSIDKYRES</sequence>
<evidence type="ECO:0000313" key="8">
    <source>
        <dbReference type="Proteomes" id="UP000029999"/>
    </source>
</evidence>
<dbReference type="EMBL" id="JRQD01000005">
    <property type="protein sequence ID" value="KGM06146.1"/>
    <property type="molecule type" value="Genomic_DNA"/>
</dbReference>
<dbReference type="GO" id="GO:0016987">
    <property type="term" value="F:sigma factor activity"/>
    <property type="evidence" value="ECO:0007669"/>
    <property type="project" value="UniProtKB-KW"/>
</dbReference>
<protein>
    <submittedName>
        <fullName evidence="7">RNA polymerase sigma factor RpoE</fullName>
    </submittedName>
</protein>
<reference evidence="7 8" key="1">
    <citation type="submission" date="2014-09" db="EMBL/GenBank/DDBJ databases">
        <authorList>
            <person name="Grob C."/>
            <person name="Taubert M."/>
            <person name="Howat A.M."/>
            <person name="Burns O.J."/>
            <person name="Dixon J.L."/>
            <person name="Chen Y."/>
            <person name="Murrell J.C."/>
        </authorList>
    </citation>
    <scope>NUCLEOTIDE SEQUENCE [LARGE SCALE GENOMIC DNA]</scope>
    <source>
        <strain evidence="7">L4</strain>
    </source>
</reference>
<keyword evidence="2" id="KW-0805">Transcription regulation</keyword>
<dbReference type="Proteomes" id="UP000029999">
    <property type="component" value="Unassembled WGS sequence"/>
</dbReference>
<dbReference type="InterPro" id="IPR014284">
    <property type="entry name" value="RNA_pol_sigma-70_dom"/>
</dbReference>
<dbReference type="STRING" id="392484.LP43_2019"/>
<evidence type="ECO:0000256" key="2">
    <source>
        <dbReference type="ARBA" id="ARBA00023015"/>
    </source>
</evidence>
<dbReference type="NCBIfam" id="TIGR02937">
    <property type="entry name" value="sigma70-ECF"/>
    <property type="match status" value="1"/>
</dbReference>
<evidence type="ECO:0000259" key="6">
    <source>
        <dbReference type="Pfam" id="PF08281"/>
    </source>
</evidence>
<accession>A0A0A0BDW4</accession>
<dbReference type="GO" id="GO:0006352">
    <property type="term" value="P:DNA-templated transcription initiation"/>
    <property type="evidence" value="ECO:0007669"/>
    <property type="project" value="InterPro"/>
</dbReference>
<dbReference type="PANTHER" id="PTHR43133:SF53">
    <property type="entry name" value="ECF RNA POLYMERASE SIGMA-E FACTOR"/>
    <property type="match status" value="1"/>
</dbReference>
<dbReference type="InterPro" id="IPR013324">
    <property type="entry name" value="RNA_pol_sigma_r3/r4-like"/>
</dbReference>
<dbReference type="SUPFAM" id="SSF88659">
    <property type="entry name" value="Sigma3 and sigma4 domains of RNA polymerase sigma factors"/>
    <property type="match status" value="1"/>
</dbReference>
<evidence type="ECO:0000256" key="4">
    <source>
        <dbReference type="ARBA" id="ARBA00023163"/>
    </source>
</evidence>
<feature type="domain" description="RNA polymerase sigma-70 region 2" evidence="5">
    <location>
        <begin position="31"/>
        <end position="96"/>
    </location>
</feature>
<dbReference type="SUPFAM" id="SSF88946">
    <property type="entry name" value="Sigma2 domain of RNA polymerase sigma factors"/>
    <property type="match status" value="1"/>
</dbReference>
<dbReference type="InterPro" id="IPR007627">
    <property type="entry name" value="RNA_pol_sigma70_r2"/>
</dbReference>
<dbReference type="PANTHER" id="PTHR43133">
    <property type="entry name" value="RNA POLYMERASE ECF-TYPE SIGMA FACTO"/>
    <property type="match status" value="1"/>
</dbReference>
<proteinExistence type="inferred from homology"/>
<dbReference type="InterPro" id="IPR039425">
    <property type="entry name" value="RNA_pol_sigma-70-like"/>
</dbReference>
<evidence type="ECO:0000256" key="1">
    <source>
        <dbReference type="ARBA" id="ARBA00010641"/>
    </source>
</evidence>
<dbReference type="Pfam" id="PF04542">
    <property type="entry name" value="Sigma70_r2"/>
    <property type="match status" value="1"/>
</dbReference>
<feature type="domain" description="RNA polymerase sigma factor 70 region 4 type 2" evidence="6">
    <location>
        <begin position="147"/>
        <end position="193"/>
    </location>
</feature>
<dbReference type="Gene3D" id="1.10.10.10">
    <property type="entry name" value="Winged helix-like DNA-binding domain superfamily/Winged helix DNA-binding domain"/>
    <property type="match status" value="1"/>
</dbReference>
<comment type="similarity">
    <text evidence="1">Belongs to the sigma-70 factor family. ECF subfamily.</text>
</comment>
<comment type="caution">
    <text evidence="7">The sequence shown here is derived from an EMBL/GenBank/DDBJ whole genome shotgun (WGS) entry which is preliminary data.</text>
</comment>